<evidence type="ECO:0000313" key="2">
    <source>
        <dbReference type="EMBL" id="KKQ85608.1"/>
    </source>
</evidence>
<dbReference type="STRING" id="1618570.UT08_C0005G0059"/>
<gene>
    <name evidence="2" type="ORF">UT08_C0005G0059</name>
</gene>
<evidence type="ECO:0000313" key="3">
    <source>
        <dbReference type="Proteomes" id="UP000034081"/>
    </source>
</evidence>
<proteinExistence type="predicted"/>
<sequence>MHNYLAQVQQVPIGTPITGIGEIGLENNPGGGVSIMARVISVTIGFLTLIGAIYFMFVLITGAIGIIGAGGDKQALQIAQRKITMGIIGMVVTVAAMFVMDLIANIIGIPDILNFGAMIQRIRL</sequence>
<feature type="transmembrane region" description="Helical" evidence="1">
    <location>
        <begin position="83"/>
        <end position="108"/>
    </location>
</feature>
<organism evidence="2 3">
    <name type="scientific">Candidatus Woesebacteria bacterium GW2011_GWB1_38_8</name>
    <dbReference type="NCBI Taxonomy" id="1618570"/>
    <lineage>
        <taxon>Bacteria</taxon>
        <taxon>Candidatus Woeseibacteriota</taxon>
    </lineage>
</organism>
<accession>A0A0G0L106</accession>
<evidence type="ECO:0000256" key="1">
    <source>
        <dbReference type="SAM" id="Phobius"/>
    </source>
</evidence>
<name>A0A0G0L106_9BACT</name>
<dbReference type="EMBL" id="LBVL01000005">
    <property type="protein sequence ID" value="KKQ85608.1"/>
    <property type="molecule type" value="Genomic_DNA"/>
</dbReference>
<feature type="transmembrane region" description="Helical" evidence="1">
    <location>
        <begin position="44"/>
        <end position="71"/>
    </location>
</feature>
<keyword evidence="1" id="KW-1133">Transmembrane helix</keyword>
<reference evidence="2 3" key="1">
    <citation type="journal article" date="2015" name="Nature">
        <title>rRNA introns, odd ribosomes, and small enigmatic genomes across a large radiation of phyla.</title>
        <authorList>
            <person name="Brown C.T."/>
            <person name="Hug L.A."/>
            <person name="Thomas B.C."/>
            <person name="Sharon I."/>
            <person name="Castelle C.J."/>
            <person name="Singh A."/>
            <person name="Wilkins M.J."/>
            <person name="Williams K.H."/>
            <person name="Banfield J.F."/>
        </authorList>
    </citation>
    <scope>NUCLEOTIDE SEQUENCE [LARGE SCALE GENOMIC DNA]</scope>
</reference>
<keyword evidence="1" id="KW-0472">Membrane</keyword>
<protein>
    <submittedName>
        <fullName evidence="2">Uncharacterized protein</fullName>
    </submittedName>
</protein>
<comment type="caution">
    <text evidence="2">The sequence shown here is derived from an EMBL/GenBank/DDBJ whole genome shotgun (WGS) entry which is preliminary data.</text>
</comment>
<dbReference type="AlphaFoldDB" id="A0A0G0L106"/>
<dbReference type="Proteomes" id="UP000034081">
    <property type="component" value="Unassembled WGS sequence"/>
</dbReference>
<keyword evidence="1" id="KW-0812">Transmembrane</keyword>